<dbReference type="GeneID" id="37046159"/>
<dbReference type="GO" id="GO:0008270">
    <property type="term" value="F:zinc ion binding"/>
    <property type="evidence" value="ECO:0007669"/>
    <property type="project" value="UniProtKB-KW"/>
</dbReference>
<keyword evidence="1" id="KW-0479">Metal-binding</keyword>
<keyword evidence="5" id="KW-1185">Reference proteome</keyword>
<accession>A0A316YE49</accession>
<proteinExistence type="predicted"/>
<organism evidence="4 5">
    <name type="scientific">Acaromyces ingoldii</name>
    <dbReference type="NCBI Taxonomy" id="215250"/>
    <lineage>
        <taxon>Eukaryota</taxon>
        <taxon>Fungi</taxon>
        <taxon>Dikarya</taxon>
        <taxon>Basidiomycota</taxon>
        <taxon>Ustilaginomycotina</taxon>
        <taxon>Exobasidiomycetes</taxon>
        <taxon>Exobasidiales</taxon>
        <taxon>Cryptobasidiaceae</taxon>
        <taxon>Acaromyces</taxon>
    </lineage>
</organism>
<gene>
    <name evidence="4" type="ORF">FA10DRAFT_288893</name>
</gene>
<evidence type="ECO:0000256" key="2">
    <source>
        <dbReference type="SAM" id="MobiDB-lite"/>
    </source>
</evidence>
<dbReference type="InParanoid" id="A0A316YE49"/>
<dbReference type="GO" id="GO:0003676">
    <property type="term" value="F:nucleic acid binding"/>
    <property type="evidence" value="ECO:0007669"/>
    <property type="project" value="InterPro"/>
</dbReference>
<name>A0A316YE49_9BASI</name>
<evidence type="ECO:0000313" key="4">
    <source>
        <dbReference type="EMBL" id="PWN87472.1"/>
    </source>
</evidence>
<evidence type="ECO:0000259" key="3">
    <source>
        <dbReference type="PROSITE" id="PS50158"/>
    </source>
</evidence>
<dbReference type="EMBL" id="KZ819640">
    <property type="protein sequence ID" value="PWN87472.1"/>
    <property type="molecule type" value="Genomic_DNA"/>
</dbReference>
<dbReference type="PROSITE" id="PS50158">
    <property type="entry name" value="ZF_CCHC"/>
    <property type="match status" value="1"/>
</dbReference>
<dbReference type="RefSeq" id="XP_025374670.1">
    <property type="nucleotide sequence ID" value="XM_025524243.1"/>
</dbReference>
<feature type="region of interest" description="Disordered" evidence="2">
    <location>
        <begin position="314"/>
        <end position="334"/>
    </location>
</feature>
<dbReference type="OrthoDB" id="427960at2759"/>
<reference evidence="4" key="1">
    <citation type="journal article" date="2018" name="Mol. Biol. Evol.">
        <title>Broad Genomic Sampling Reveals a Smut Pathogenic Ancestry of the Fungal Clade Ustilaginomycotina.</title>
        <authorList>
            <person name="Kijpornyongpan T."/>
            <person name="Mondo S.J."/>
            <person name="Barry K."/>
            <person name="Sandor L."/>
            <person name="Lee J."/>
            <person name="Lipzen A."/>
            <person name="Pangilinan J."/>
            <person name="LaButti K."/>
            <person name="Hainaut M."/>
            <person name="Henrissat B."/>
            <person name="Grigoriev I.V."/>
            <person name="Spatafora J.W."/>
            <person name="Aime M.C."/>
        </authorList>
    </citation>
    <scope>NUCLEOTIDE SEQUENCE [LARGE SCALE GENOMIC DNA]</scope>
    <source>
        <strain evidence="4">MCA 4198</strain>
    </source>
</reference>
<dbReference type="AlphaFoldDB" id="A0A316YE49"/>
<evidence type="ECO:0000256" key="1">
    <source>
        <dbReference type="PROSITE-ProRule" id="PRU00047"/>
    </source>
</evidence>
<dbReference type="Pfam" id="PF00098">
    <property type="entry name" value="zf-CCHC"/>
    <property type="match status" value="1"/>
</dbReference>
<dbReference type="Gene3D" id="4.10.60.10">
    <property type="entry name" value="Zinc finger, CCHC-type"/>
    <property type="match status" value="1"/>
</dbReference>
<dbReference type="SMART" id="SM00343">
    <property type="entry name" value="ZnF_C2HC"/>
    <property type="match status" value="1"/>
</dbReference>
<dbReference type="Proteomes" id="UP000245768">
    <property type="component" value="Unassembled WGS sequence"/>
</dbReference>
<sequence length="334" mass="37650">MEANNSPTCQGLPAQVISGVLLQSMPECQLLSFDDIYESLSDCHDVAPLTVRYRILGNFIKDDNTQVTQARSILIEQVLRLISQSSPTKTPLVSFPVIAGQANFVDIQFSNRAEVEQASKLVLQLHGNNVVFFGRGSTLPPTDVIVIIRQFIETPLKSTRSALQLMVKQYNDLYCQERPFSSISTGPTKLEIVSLWAQRIGYPETKAPPHLTGVVFAQLRFPADDLLIGDVHSISFPHEAVGMFPAYIKVLDRRYEMHYTGRQATCSFCKEYRPNKEFRHSLRDCSRRKCYHCGEAGHFKTSCPRNQRDGLDEQGPYFDDDVSPVIRTSRSQVS</sequence>
<keyword evidence="1" id="KW-0863">Zinc-finger</keyword>
<keyword evidence="1" id="KW-0862">Zinc</keyword>
<protein>
    <recommendedName>
        <fullName evidence="3">CCHC-type domain-containing protein</fullName>
    </recommendedName>
</protein>
<dbReference type="InterPro" id="IPR001878">
    <property type="entry name" value="Znf_CCHC"/>
</dbReference>
<feature type="domain" description="CCHC-type" evidence="3">
    <location>
        <begin position="288"/>
        <end position="305"/>
    </location>
</feature>
<evidence type="ECO:0000313" key="5">
    <source>
        <dbReference type="Proteomes" id="UP000245768"/>
    </source>
</evidence>